<protein>
    <recommendedName>
        <fullName evidence="2">PIN domain-containing protein</fullName>
    </recommendedName>
</protein>
<feature type="domain" description="PIN" evidence="2">
    <location>
        <begin position="184"/>
        <end position="348"/>
    </location>
</feature>
<feature type="compositionally biased region" description="Basic and acidic residues" evidence="1">
    <location>
        <begin position="59"/>
        <end position="85"/>
    </location>
</feature>
<evidence type="ECO:0000259" key="2">
    <source>
        <dbReference type="Pfam" id="PF13638"/>
    </source>
</evidence>
<evidence type="ECO:0000256" key="1">
    <source>
        <dbReference type="SAM" id="MobiDB-lite"/>
    </source>
</evidence>
<dbReference type="AlphaFoldDB" id="A0AAD3CG53"/>
<feature type="region of interest" description="Disordered" evidence="1">
    <location>
        <begin position="107"/>
        <end position="130"/>
    </location>
</feature>
<feature type="compositionally biased region" description="Basic and acidic residues" evidence="1">
    <location>
        <begin position="111"/>
        <end position="130"/>
    </location>
</feature>
<feature type="region of interest" description="Disordered" evidence="1">
    <location>
        <begin position="54"/>
        <end position="85"/>
    </location>
</feature>
<organism evidence="3 4">
    <name type="scientific">Chaetoceros tenuissimus</name>
    <dbReference type="NCBI Taxonomy" id="426638"/>
    <lineage>
        <taxon>Eukaryota</taxon>
        <taxon>Sar</taxon>
        <taxon>Stramenopiles</taxon>
        <taxon>Ochrophyta</taxon>
        <taxon>Bacillariophyta</taxon>
        <taxon>Coscinodiscophyceae</taxon>
        <taxon>Chaetocerotophycidae</taxon>
        <taxon>Chaetocerotales</taxon>
        <taxon>Chaetocerotaceae</taxon>
        <taxon>Chaetoceros</taxon>
    </lineage>
</organism>
<reference evidence="3 4" key="1">
    <citation type="journal article" date="2021" name="Sci. Rep.">
        <title>The genome of the diatom Chaetoceros tenuissimus carries an ancient integrated fragment of an extant virus.</title>
        <authorList>
            <person name="Hongo Y."/>
            <person name="Kimura K."/>
            <person name="Takaki Y."/>
            <person name="Yoshida Y."/>
            <person name="Baba S."/>
            <person name="Kobayashi G."/>
            <person name="Nagasaki K."/>
            <person name="Hano T."/>
            <person name="Tomaru Y."/>
        </authorList>
    </citation>
    <scope>NUCLEOTIDE SEQUENCE [LARGE SCALE GENOMIC DNA]</scope>
    <source>
        <strain evidence="3 4">NIES-3715</strain>
    </source>
</reference>
<proteinExistence type="predicted"/>
<evidence type="ECO:0000313" key="3">
    <source>
        <dbReference type="EMBL" id="GFH45507.1"/>
    </source>
</evidence>
<dbReference type="Proteomes" id="UP001054902">
    <property type="component" value="Unassembled WGS sequence"/>
</dbReference>
<dbReference type="Pfam" id="PF13638">
    <property type="entry name" value="PIN_4"/>
    <property type="match status" value="1"/>
</dbReference>
<gene>
    <name evidence="3" type="ORF">CTEN210_01981</name>
</gene>
<dbReference type="Gene3D" id="3.40.50.1010">
    <property type="entry name" value="5'-nuclease"/>
    <property type="match status" value="1"/>
</dbReference>
<sequence length="370" mass="42365">MSSKQTAQEDDDDLASFFAEIDNLKITDDSDEDEGDVQDSKNKHTVVVAKAELQSCQKQENDTTTLEKKQYNKDDEPGENSEKCNDFMNTKSTIKKEKQQLIQRASSTQQKWREFHDSKTENGSDITDRKPISMSLTKKDVKKAKRKKKKNIFQSQDKIDDAVASTDTVQSTLPKELRTPSWCLVLDTCSLLDNRSYDALQDLYDIATAVASQAIIQGKEPIQIVVPYMVWNELDYRMKSSSLGEDDKYQARRAVRLLNDFASTVNSDGFQYFHSQTRSEMEQSSKERDKSITITNDEYILLCATQKKQQECSTSNTVMSAFHPNIVLLTLDNVLIGKASSEQIKAMDPVEFKAFYRKRERSLRERFSRA</sequence>
<dbReference type="EMBL" id="BLLK01000020">
    <property type="protein sequence ID" value="GFH45507.1"/>
    <property type="molecule type" value="Genomic_DNA"/>
</dbReference>
<keyword evidence="4" id="KW-1185">Reference proteome</keyword>
<accession>A0AAD3CG53</accession>
<comment type="caution">
    <text evidence="3">The sequence shown here is derived from an EMBL/GenBank/DDBJ whole genome shotgun (WGS) entry which is preliminary data.</text>
</comment>
<name>A0AAD3CG53_9STRA</name>
<dbReference type="InterPro" id="IPR002716">
    <property type="entry name" value="PIN_dom"/>
</dbReference>
<evidence type="ECO:0000313" key="4">
    <source>
        <dbReference type="Proteomes" id="UP001054902"/>
    </source>
</evidence>